<proteinExistence type="inferred from homology"/>
<dbReference type="SUPFAM" id="SSF51735">
    <property type="entry name" value="NAD(P)-binding Rossmann-fold domains"/>
    <property type="match status" value="1"/>
</dbReference>
<comment type="subcellular location">
    <subcellularLocation>
        <location evidence="5">Cytoplasm</location>
    </subcellularLocation>
</comment>
<feature type="binding site" evidence="5 6">
    <location>
        <position position="345"/>
    </location>
    <ligand>
        <name>NAD(+)</name>
        <dbReference type="ChEBI" id="CHEBI:57540"/>
    </ligand>
</feature>
<evidence type="ECO:0000313" key="11">
    <source>
        <dbReference type="Proteomes" id="UP001139534"/>
    </source>
</evidence>
<dbReference type="AlphaFoldDB" id="A0A9X1XYP9"/>
<dbReference type="InterPro" id="IPR000043">
    <property type="entry name" value="Adenosylhomocysteinase-like"/>
</dbReference>
<comment type="caution">
    <text evidence="10">The sequence shown here is derived from an EMBL/GenBank/DDBJ whole genome shotgun (WGS) entry which is preliminary data.</text>
</comment>
<feature type="binding site" evidence="6">
    <location>
        <begin position="221"/>
        <end position="226"/>
    </location>
    <ligand>
        <name>NAD(+)</name>
        <dbReference type="ChEBI" id="CHEBI:57540"/>
    </ligand>
</feature>
<dbReference type="NCBIfam" id="TIGR00936">
    <property type="entry name" value="ahcY"/>
    <property type="match status" value="1"/>
</dbReference>
<dbReference type="InterPro" id="IPR015878">
    <property type="entry name" value="Ado_hCys_hydrolase_NAD-bd"/>
</dbReference>
<dbReference type="Proteomes" id="UP001139534">
    <property type="component" value="Unassembled WGS sequence"/>
</dbReference>
<feature type="domain" description="S-adenosyl-L-homocysteine hydrolase NAD binding" evidence="9">
    <location>
        <begin position="190"/>
        <end position="351"/>
    </location>
</feature>
<name>A0A9X1XYP9_9BACL</name>
<feature type="binding site" evidence="5">
    <location>
        <position position="277"/>
    </location>
    <ligand>
        <name>NAD(+)</name>
        <dbReference type="ChEBI" id="CHEBI:57540"/>
    </ligand>
</feature>
<dbReference type="InterPro" id="IPR042172">
    <property type="entry name" value="Adenosylhomocyst_ase-like_sf"/>
</dbReference>
<dbReference type="PANTHER" id="PTHR23420:SF0">
    <property type="entry name" value="ADENOSYLHOMOCYSTEINASE"/>
    <property type="match status" value="1"/>
</dbReference>
<comment type="caution">
    <text evidence="5">Lacks conserved residue(s) required for the propagation of feature annotation.</text>
</comment>
<dbReference type="EC" id="3.13.2.1" evidence="5"/>
<evidence type="ECO:0000256" key="2">
    <source>
        <dbReference type="ARBA" id="ARBA00022563"/>
    </source>
</evidence>
<dbReference type="InterPro" id="IPR020082">
    <property type="entry name" value="S-Ado-L-homoCys_hydrolase_CS"/>
</dbReference>
<dbReference type="RefSeq" id="WP_248551930.1">
    <property type="nucleotide sequence ID" value="NZ_JALPRK010000009.1"/>
</dbReference>
<feature type="binding site" evidence="5 6">
    <location>
        <begin position="298"/>
        <end position="300"/>
    </location>
    <ligand>
        <name>NAD(+)</name>
        <dbReference type="ChEBI" id="CHEBI:57540"/>
    </ligand>
</feature>
<dbReference type="Pfam" id="PF05221">
    <property type="entry name" value="AdoHcyase"/>
    <property type="match status" value="2"/>
</dbReference>
<dbReference type="NCBIfam" id="NF004005">
    <property type="entry name" value="PRK05476.2-3"/>
    <property type="match status" value="1"/>
</dbReference>
<feature type="binding site" evidence="5">
    <location>
        <position position="185"/>
    </location>
    <ligand>
        <name>substrate</name>
    </ligand>
</feature>
<dbReference type="Gene3D" id="3.40.50.1480">
    <property type="entry name" value="Adenosylhomocysteinase-like"/>
    <property type="match status" value="1"/>
</dbReference>
<evidence type="ECO:0000256" key="3">
    <source>
        <dbReference type="ARBA" id="ARBA00022801"/>
    </source>
</evidence>
<feature type="binding site" evidence="5">
    <location>
        <position position="190"/>
    </location>
    <ligand>
        <name>NAD(+)</name>
        <dbReference type="ChEBI" id="CHEBI:57540"/>
    </ligand>
</feature>
<dbReference type="PROSITE" id="PS00739">
    <property type="entry name" value="ADOHCYASE_2"/>
    <property type="match status" value="1"/>
</dbReference>
<feature type="binding site" evidence="5 6">
    <location>
        <position position="242"/>
    </location>
    <ligand>
        <name>NAD(+)</name>
        <dbReference type="ChEBI" id="CHEBI:57540"/>
    </ligand>
</feature>
<dbReference type="InterPro" id="IPR036291">
    <property type="entry name" value="NAD(P)-bd_dom_sf"/>
</dbReference>
<comment type="pathway">
    <text evidence="5 7">Amino-acid biosynthesis; L-homocysteine biosynthesis; L-homocysteine from S-adenosyl-L-homocysteine: step 1/1.</text>
</comment>
<evidence type="ECO:0000256" key="8">
    <source>
        <dbReference type="RuleBase" id="RU004166"/>
    </source>
</evidence>
<evidence type="ECO:0000256" key="5">
    <source>
        <dbReference type="HAMAP-Rule" id="MF_00563"/>
    </source>
</evidence>
<evidence type="ECO:0000313" key="10">
    <source>
        <dbReference type="EMBL" id="MCK8487844.1"/>
    </source>
</evidence>
<dbReference type="GO" id="GO:0071269">
    <property type="term" value="P:L-homocysteine biosynthetic process"/>
    <property type="evidence" value="ECO:0007669"/>
    <property type="project" value="UniProtKB-UniRule"/>
</dbReference>
<dbReference type="Gene3D" id="3.40.50.720">
    <property type="entry name" value="NAD(P)-binding Rossmann-like Domain"/>
    <property type="match status" value="1"/>
</dbReference>
<dbReference type="SMART" id="SM00996">
    <property type="entry name" value="AdoHcyase"/>
    <property type="match status" value="1"/>
</dbReference>
<dbReference type="EMBL" id="JALPRK010000009">
    <property type="protein sequence ID" value="MCK8487844.1"/>
    <property type="molecule type" value="Genomic_DNA"/>
</dbReference>
<dbReference type="GO" id="GO:0005829">
    <property type="term" value="C:cytosol"/>
    <property type="evidence" value="ECO:0007669"/>
    <property type="project" value="TreeGrafter"/>
</dbReference>
<comment type="function">
    <text evidence="5">May play a key role in the regulation of the intracellular concentration of adenosylhomocysteine.</text>
</comment>
<evidence type="ECO:0000259" key="9">
    <source>
        <dbReference type="SMART" id="SM00997"/>
    </source>
</evidence>
<dbReference type="HAMAP" id="MF_00563">
    <property type="entry name" value="AdoHcyase"/>
    <property type="match status" value="1"/>
</dbReference>
<keyword evidence="3 5" id="KW-0378">Hydrolase</keyword>
<comment type="cofactor">
    <cofactor evidence="5 6 7">
        <name>NAD(+)</name>
        <dbReference type="ChEBI" id="CHEBI:57540"/>
    </cofactor>
    <text evidence="5 6 7">Binds 1 NAD(+) per subunit.</text>
</comment>
<comment type="similarity">
    <text evidence="1 5 8">Belongs to the adenosylhomocysteinase family.</text>
</comment>
<evidence type="ECO:0000256" key="6">
    <source>
        <dbReference type="PIRSR" id="PIRSR001109-2"/>
    </source>
</evidence>
<dbReference type="PANTHER" id="PTHR23420">
    <property type="entry name" value="ADENOSYLHOMOCYSTEINASE"/>
    <property type="match status" value="1"/>
</dbReference>
<dbReference type="CDD" id="cd00401">
    <property type="entry name" value="SAHH"/>
    <property type="match status" value="1"/>
</dbReference>
<evidence type="ECO:0000256" key="7">
    <source>
        <dbReference type="RuleBase" id="RU000548"/>
    </source>
</evidence>
<feature type="binding site" evidence="6">
    <location>
        <position position="352"/>
    </location>
    <ligand>
        <name>NAD(+)</name>
        <dbReference type="ChEBI" id="CHEBI:57540"/>
    </ligand>
</feature>
<dbReference type="GO" id="GO:0006730">
    <property type="term" value="P:one-carbon metabolic process"/>
    <property type="evidence" value="ECO:0007669"/>
    <property type="project" value="UniProtKB-UniRule"/>
</dbReference>
<dbReference type="Pfam" id="PF00670">
    <property type="entry name" value="AdoHcyase_NAD"/>
    <property type="match status" value="1"/>
</dbReference>
<feature type="binding site" evidence="5">
    <location>
        <position position="155"/>
    </location>
    <ligand>
        <name>substrate</name>
    </ligand>
</feature>
<feature type="binding site" evidence="5">
    <location>
        <begin position="219"/>
        <end position="224"/>
    </location>
    <ligand>
        <name>NAD(+)</name>
        <dbReference type="ChEBI" id="CHEBI:57540"/>
    </ligand>
</feature>
<comment type="catalytic activity">
    <reaction evidence="5 7">
        <text>S-adenosyl-L-homocysteine + H2O = L-homocysteine + adenosine</text>
        <dbReference type="Rhea" id="RHEA:21708"/>
        <dbReference type="ChEBI" id="CHEBI:15377"/>
        <dbReference type="ChEBI" id="CHEBI:16335"/>
        <dbReference type="ChEBI" id="CHEBI:57856"/>
        <dbReference type="ChEBI" id="CHEBI:58199"/>
        <dbReference type="EC" id="3.13.2.1"/>
    </reaction>
</comment>
<protein>
    <recommendedName>
        <fullName evidence="5">Adenosylhomocysteinase</fullName>
        <ecNumber evidence="5">3.13.2.1</ecNumber>
    </recommendedName>
    <alternativeName>
        <fullName evidence="5">S-adenosyl-L-homocysteine hydrolase</fullName>
        <shortName evidence="5">AdoHcyase</shortName>
    </alternativeName>
</protein>
<keyword evidence="11" id="KW-1185">Reference proteome</keyword>
<evidence type="ECO:0000256" key="4">
    <source>
        <dbReference type="ARBA" id="ARBA00023027"/>
    </source>
</evidence>
<dbReference type="GO" id="GO:0004013">
    <property type="term" value="F:adenosylhomocysteinase activity"/>
    <property type="evidence" value="ECO:0007669"/>
    <property type="project" value="UniProtKB-UniRule"/>
</dbReference>
<evidence type="ECO:0000256" key="1">
    <source>
        <dbReference type="ARBA" id="ARBA00007122"/>
    </source>
</evidence>
<keyword evidence="2 5" id="KW-0554">One-carbon metabolism</keyword>
<gene>
    <name evidence="5" type="primary">ahcY</name>
    <name evidence="10" type="ORF">M0651_11730</name>
</gene>
<organism evidence="10 11">
    <name type="scientific">Paenibacillus mellifer</name>
    <dbReference type="NCBI Taxonomy" id="2937794"/>
    <lineage>
        <taxon>Bacteria</taxon>
        <taxon>Bacillati</taxon>
        <taxon>Bacillota</taxon>
        <taxon>Bacilli</taxon>
        <taxon>Bacillales</taxon>
        <taxon>Paenibacillaceae</taxon>
        <taxon>Paenibacillus</taxon>
    </lineage>
</organism>
<reference evidence="10" key="1">
    <citation type="submission" date="2022-04" db="EMBL/GenBank/DDBJ databases">
        <authorList>
            <person name="Seo M.-J."/>
        </authorList>
    </citation>
    <scope>NUCLEOTIDE SEQUENCE</scope>
    <source>
        <strain evidence="10">MBLB2552</strain>
    </source>
</reference>
<accession>A0A9X1XYP9</accession>
<dbReference type="PIRSF" id="PIRSF001109">
    <property type="entry name" value="Ad_hcy_hydrolase"/>
    <property type="match status" value="1"/>
</dbReference>
<dbReference type="FunFam" id="3.40.50.720:FF:000004">
    <property type="entry name" value="Adenosylhomocysteinase"/>
    <property type="match status" value="1"/>
</dbReference>
<dbReference type="SUPFAM" id="SSF52283">
    <property type="entry name" value="Formate/glycerate dehydrogenase catalytic domain-like"/>
    <property type="match status" value="1"/>
</dbReference>
<sequence length="422" mass="46504">MSSEAIQNSIITDLRLAPEGHLKIDWVEAHMPVLNRVRKQFEAEQPFKGLKVTISLHLEAKTAYLAKVVQAGGAEVTITGSNPLSTQDDVCAALVEDGVTVYAKYNPAPEEYKALLIKSLETKPDLIIDDGGDLVTILHSERTDLLENVRGGAEETTTGILRLKAMDKEGQLKFPMVAVNDAYCKYLFDNRYGTGQSVWDGINRTTNLVVAGKTVVVVGYGWCGKGVAMRAKGLGANVVVTEIDAIKAVEAVMDGFQVMPMLEAAKVGDFFVTVTGNRDVIRGEHYDVMKDGAILSNAGHFDVEVNKPELAERSVSIRTVRRNIEEYHLKDGRKMYLLAEGRLVNLAAGDGHPAEIMDMTFALQALSLKYVNDRYKEIGKTVVNVPYELDEQVARFKLESLGVNIDALSAEQRAYLESWQEH</sequence>
<keyword evidence="4 5" id="KW-0520">NAD</keyword>
<dbReference type="GO" id="GO:0033353">
    <property type="term" value="P:S-adenosylmethionine cycle"/>
    <property type="evidence" value="ECO:0007669"/>
    <property type="project" value="TreeGrafter"/>
</dbReference>
<keyword evidence="5" id="KW-0963">Cytoplasm</keyword>
<feature type="binding site" evidence="5">
    <location>
        <position position="130"/>
    </location>
    <ligand>
        <name>substrate</name>
    </ligand>
</feature>
<feature type="binding site" evidence="5">
    <location>
        <position position="189"/>
    </location>
    <ligand>
        <name>substrate</name>
    </ligand>
</feature>
<dbReference type="SMART" id="SM00997">
    <property type="entry name" value="AdoHcyase_NAD"/>
    <property type="match status" value="1"/>
</dbReference>
<feature type="binding site" evidence="5 6">
    <location>
        <begin position="156"/>
        <end position="158"/>
    </location>
    <ligand>
        <name>NAD(+)</name>
        <dbReference type="ChEBI" id="CHEBI:57540"/>
    </ligand>
</feature>